<evidence type="ECO:0000313" key="2">
    <source>
        <dbReference type="EMBL" id="HIU69904.1"/>
    </source>
</evidence>
<dbReference type="PANTHER" id="PTHR30448">
    <property type="entry name" value="RNASE ADAPTER PROTEIN RAPZ"/>
    <property type="match status" value="1"/>
</dbReference>
<accession>A0A9D1SP81</accession>
<gene>
    <name evidence="2" type="ORF">IAD23_08110</name>
</gene>
<dbReference type="InterPro" id="IPR053931">
    <property type="entry name" value="RapZ_C"/>
</dbReference>
<protein>
    <recommendedName>
        <fullName evidence="1">RapZ C-terminal domain-containing protein</fullName>
    </recommendedName>
</protein>
<organism evidence="2 3">
    <name type="scientific">Candidatus Scybalenecus merdavium</name>
    <dbReference type="NCBI Taxonomy" id="2840939"/>
    <lineage>
        <taxon>Bacteria</taxon>
        <taxon>Bacillati</taxon>
        <taxon>Bacillota</taxon>
        <taxon>Clostridia</taxon>
        <taxon>Eubacteriales</taxon>
        <taxon>Oscillospiraceae</taxon>
        <taxon>Oscillospiraceae incertae sedis</taxon>
        <taxon>Candidatus Scybalenecus</taxon>
    </lineage>
</organism>
<sequence length="127" mass="14150">MKIKVLSFGFGNGMVDYADYVFDVRCLQNPYWVESLRPKRGTDAEVADYIFSHPESALFFGQALQLVQTAASLAEKKQKELLVVAFGCTGGHHRSVACAERMAGELRKQYDVQVVHRDIDKGDPPAV</sequence>
<dbReference type="GO" id="GO:0005524">
    <property type="term" value="F:ATP binding"/>
    <property type="evidence" value="ECO:0007669"/>
    <property type="project" value="InterPro"/>
</dbReference>
<dbReference type="EMBL" id="DVNM01000045">
    <property type="protein sequence ID" value="HIU69904.1"/>
    <property type="molecule type" value="Genomic_DNA"/>
</dbReference>
<feature type="domain" description="RapZ C-terminal" evidence="1">
    <location>
        <begin position="1"/>
        <end position="120"/>
    </location>
</feature>
<dbReference type="AlphaFoldDB" id="A0A9D1SP81"/>
<dbReference type="Pfam" id="PF22740">
    <property type="entry name" value="PapZ_C"/>
    <property type="match status" value="1"/>
</dbReference>
<dbReference type="Proteomes" id="UP000824125">
    <property type="component" value="Unassembled WGS sequence"/>
</dbReference>
<proteinExistence type="predicted"/>
<evidence type="ECO:0000313" key="3">
    <source>
        <dbReference type="Proteomes" id="UP000824125"/>
    </source>
</evidence>
<name>A0A9D1SP81_9FIRM</name>
<dbReference type="PANTHER" id="PTHR30448:SF0">
    <property type="entry name" value="RNASE ADAPTER PROTEIN RAPZ"/>
    <property type="match status" value="1"/>
</dbReference>
<reference evidence="2" key="1">
    <citation type="submission" date="2020-10" db="EMBL/GenBank/DDBJ databases">
        <authorList>
            <person name="Gilroy R."/>
        </authorList>
    </citation>
    <scope>NUCLEOTIDE SEQUENCE</scope>
    <source>
        <strain evidence="2">CHK176-6737</strain>
    </source>
</reference>
<evidence type="ECO:0000259" key="1">
    <source>
        <dbReference type="Pfam" id="PF22740"/>
    </source>
</evidence>
<dbReference type="InterPro" id="IPR005337">
    <property type="entry name" value="RapZ-like"/>
</dbReference>
<reference evidence="2" key="2">
    <citation type="journal article" date="2021" name="PeerJ">
        <title>Extensive microbial diversity within the chicken gut microbiome revealed by metagenomics and culture.</title>
        <authorList>
            <person name="Gilroy R."/>
            <person name="Ravi A."/>
            <person name="Getino M."/>
            <person name="Pursley I."/>
            <person name="Horton D.L."/>
            <person name="Alikhan N.F."/>
            <person name="Baker D."/>
            <person name="Gharbi K."/>
            <person name="Hall N."/>
            <person name="Watson M."/>
            <person name="Adriaenssens E.M."/>
            <person name="Foster-Nyarko E."/>
            <person name="Jarju S."/>
            <person name="Secka A."/>
            <person name="Antonio M."/>
            <person name="Oren A."/>
            <person name="Chaudhuri R.R."/>
            <person name="La Ragione R."/>
            <person name="Hildebrand F."/>
            <person name="Pallen M.J."/>
        </authorList>
    </citation>
    <scope>NUCLEOTIDE SEQUENCE</scope>
    <source>
        <strain evidence="2">CHK176-6737</strain>
    </source>
</reference>
<comment type="caution">
    <text evidence="2">The sequence shown here is derived from an EMBL/GenBank/DDBJ whole genome shotgun (WGS) entry which is preliminary data.</text>
</comment>